<accession>A0A8T0GFR3</accession>
<comment type="caution">
    <text evidence="2">The sequence shown here is derived from an EMBL/GenBank/DDBJ whole genome shotgun (WGS) entry which is preliminary data.</text>
</comment>
<evidence type="ECO:0000256" key="1">
    <source>
        <dbReference type="SAM" id="MobiDB-lite"/>
    </source>
</evidence>
<reference evidence="2 3" key="1">
    <citation type="submission" date="2020-06" db="EMBL/GenBank/DDBJ databases">
        <title>WGS assembly of Ceratodon purpureus strain R40.</title>
        <authorList>
            <person name="Carey S.B."/>
            <person name="Jenkins J."/>
            <person name="Shu S."/>
            <person name="Lovell J.T."/>
            <person name="Sreedasyam A."/>
            <person name="Maumus F."/>
            <person name="Tiley G.P."/>
            <person name="Fernandez-Pozo N."/>
            <person name="Barry K."/>
            <person name="Chen C."/>
            <person name="Wang M."/>
            <person name="Lipzen A."/>
            <person name="Daum C."/>
            <person name="Saski C.A."/>
            <person name="Payton A.C."/>
            <person name="Mcbreen J.C."/>
            <person name="Conrad R.E."/>
            <person name="Kollar L.M."/>
            <person name="Olsson S."/>
            <person name="Huttunen S."/>
            <person name="Landis J.B."/>
            <person name="Wickett N.J."/>
            <person name="Johnson M.G."/>
            <person name="Rensing S.A."/>
            <person name="Grimwood J."/>
            <person name="Schmutz J."/>
            <person name="Mcdaniel S.F."/>
        </authorList>
    </citation>
    <scope>NUCLEOTIDE SEQUENCE [LARGE SCALE GENOMIC DNA]</scope>
    <source>
        <strain evidence="2 3">R40</strain>
    </source>
</reference>
<evidence type="ECO:0000313" key="2">
    <source>
        <dbReference type="EMBL" id="KAG0557154.1"/>
    </source>
</evidence>
<feature type="compositionally biased region" description="Polar residues" evidence="1">
    <location>
        <begin position="90"/>
        <end position="110"/>
    </location>
</feature>
<name>A0A8T0GFR3_CERPU</name>
<feature type="region of interest" description="Disordered" evidence="1">
    <location>
        <begin position="90"/>
        <end position="122"/>
    </location>
</feature>
<dbReference type="Proteomes" id="UP000822688">
    <property type="component" value="Chromosome 11"/>
</dbReference>
<dbReference type="AlphaFoldDB" id="A0A8T0GFR3"/>
<protein>
    <submittedName>
        <fullName evidence="2">Uncharacterized protein</fullName>
    </submittedName>
</protein>
<sequence>MTPNYITELERSSNQNIAHVHKTRSLTCNIKIHKTLPNLHFHQALNPIVITIKSQNKQGPISKTLIKHLERHQITCICNLQHPTSPILQTSIASIPPNSHNPHTLQSRKCSQTSQTSQTQNR</sequence>
<organism evidence="2 3">
    <name type="scientific">Ceratodon purpureus</name>
    <name type="common">Fire moss</name>
    <name type="synonym">Dicranum purpureum</name>
    <dbReference type="NCBI Taxonomy" id="3225"/>
    <lineage>
        <taxon>Eukaryota</taxon>
        <taxon>Viridiplantae</taxon>
        <taxon>Streptophyta</taxon>
        <taxon>Embryophyta</taxon>
        <taxon>Bryophyta</taxon>
        <taxon>Bryophytina</taxon>
        <taxon>Bryopsida</taxon>
        <taxon>Dicranidae</taxon>
        <taxon>Pseudoditrichales</taxon>
        <taxon>Ditrichaceae</taxon>
        <taxon>Ceratodon</taxon>
    </lineage>
</organism>
<evidence type="ECO:0000313" key="3">
    <source>
        <dbReference type="Proteomes" id="UP000822688"/>
    </source>
</evidence>
<dbReference type="EMBL" id="CM026432">
    <property type="protein sequence ID" value="KAG0557154.1"/>
    <property type="molecule type" value="Genomic_DNA"/>
</dbReference>
<feature type="compositionally biased region" description="Low complexity" evidence="1">
    <location>
        <begin position="111"/>
        <end position="122"/>
    </location>
</feature>
<proteinExistence type="predicted"/>
<gene>
    <name evidence="2" type="ORF">KC19_11G106400</name>
</gene>
<keyword evidence="3" id="KW-1185">Reference proteome</keyword>